<dbReference type="PANTHER" id="PTHR13812:SF19">
    <property type="entry name" value="KETIMINE REDUCTASE MU-CRYSTALLIN"/>
    <property type="match status" value="1"/>
</dbReference>
<dbReference type="InterPro" id="IPR023401">
    <property type="entry name" value="ODC_N"/>
</dbReference>
<dbReference type="InterPro" id="IPR036291">
    <property type="entry name" value="NAD(P)-bd_dom_sf"/>
</dbReference>
<reference evidence="18" key="1">
    <citation type="submission" date="2015-11" db="EMBL/GenBank/DDBJ databases">
        <title>De novo transcriptome assembly of four potential Pierce s Disease insect vectors from Arizona vineyards.</title>
        <authorList>
            <person name="Tassone E.E."/>
        </authorList>
    </citation>
    <scope>NUCLEOTIDE SEQUENCE</scope>
</reference>
<comment type="catalytic activity">
    <reaction evidence="8">
        <text>(3R)-1,4-thiomorpholine-3-carboxylate + NAD(+) = 3,4-dehydrothiomorpholine-3-carboxylate + NADH + 2 H(+)</text>
        <dbReference type="Rhea" id="RHEA:12504"/>
        <dbReference type="ChEBI" id="CHEBI:15378"/>
        <dbReference type="ChEBI" id="CHEBI:57540"/>
        <dbReference type="ChEBI" id="CHEBI:57945"/>
        <dbReference type="ChEBI" id="CHEBI:58517"/>
        <dbReference type="ChEBI" id="CHEBI:176873"/>
        <dbReference type="EC" id="1.5.1.25"/>
    </reaction>
    <physiologicalReaction direction="right-to-left" evidence="8">
        <dbReference type="Rhea" id="RHEA:12506"/>
    </physiologicalReaction>
</comment>
<dbReference type="Gene3D" id="3.30.1780.10">
    <property type="entry name" value="ornithine cyclodeaminase, domain 1"/>
    <property type="match status" value="1"/>
</dbReference>
<comment type="catalytic activity">
    <reaction evidence="7">
        <text>L-proline + NADP(+) = 1-pyrroline-2-carboxylate + NADPH + H(+)</text>
        <dbReference type="Rhea" id="RHEA:20317"/>
        <dbReference type="ChEBI" id="CHEBI:15378"/>
        <dbReference type="ChEBI" id="CHEBI:39785"/>
        <dbReference type="ChEBI" id="CHEBI:57783"/>
        <dbReference type="ChEBI" id="CHEBI:58349"/>
        <dbReference type="ChEBI" id="CHEBI:60039"/>
        <dbReference type="EC" id="1.5.1.1"/>
    </reaction>
    <physiologicalReaction direction="right-to-left" evidence="7">
        <dbReference type="Rhea" id="RHEA:20319"/>
    </physiologicalReaction>
</comment>
<dbReference type="GO" id="GO:0050241">
    <property type="term" value="F:pyrroline-2-carboxylate reductase activity"/>
    <property type="evidence" value="ECO:0007669"/>
    <property type="project" value="UniProtKB-EC"/>
</dbReference>
<feature type="non-terminal residue" evidence="18">
    <location>
        <position position="202"/>
    </location>
</feature>
<comment type="catalytic activity">
    <reaction evidence="9">
        <text>(S)-cystathionine ketimine + NADPH + 2 H(+) = (3R,5S)-2,3,5,6,7-pentahydro-1,4-thiazepine-3,5-dicarboxylate + NADP(+)</text>
        <dbReference type="Rhea" id="RHEA:68036"/>
        <dbReference type="ChEBI" id="CHEBI:15378"/>
        <dbReference type="ChEBI" id="CHEBI:57783"/>
        <dbReference type="ChEBI" id="CHEBI:58349"/>
        <dbReference type="ChEBI" id="CHEBI:176808"/>
        <dbReference type="ChEBI" id="CHEBI:176810"/>
    </reaction>
    <physiologicalReaction direction="left-to-right" evidence="9">
        <dbReference type="Rhea" id="RHEA:68037"/>
    </physiologicalReaction>
</comment>
<evidence type="ECO:0000256" key="13">
    <source>
        <dbReference type="ARBA" id="ARBA00093264"/>
    </source>
</evidence>
<evidence type="ECO:0000256" key="17">
    <source>
        <dbReference type="ARBA" id="ARBA00093650"/>
    </source>
</evidence>
<evidence type="ECO:0000313" key="18">
    <source>
        <dbReference type="EMBL" id="JAS74200.1"/>
    </source>
</evidence>
<evidence type="ECO:0000256" key="8">
    <source>
        <dbReference type="ARBA" id="ARBA00093226"/>
    </source>
</evidence>
<dbReference type="InterPro" id="IPR003462">
    <property type="entry name" value="ODC_Mu_crystall"/>
</dbReference>
<evidence type="ECO:0000256" key="15">
    <source>
        <dbReference type="ARBA" id="ARBA00093567"/>
    </source>
</evidence>
<evidence type="ECO:0000256" key="3">
    <source>
        <dbReference type="ARBA" id="ARBA00015173"/>
    </source>
</evidence>
<comment type="catalytic activity">
    <reaction evidence="10">
        <text>(R)-lanthionine ketimine + NADPH + 2 H(+) = (3R,5R)-1,4-thiomorpholine-3,5-dicarboxylate + NADP(+)</text>
        <dbReference type="Rhea" id="RHEA:68040"/>
        <dbReference type="ChEBI" id="CHEBI:15378"/>
        <dbReference type="ChEBI" id="CHEBI:57783"/>
        <dbReference type="ChEBI" id="CHEBI:58349"/>
        <dbReference type="ChEBI" id="CHEBI:176891"/>
        <dbReference type="ChEBI" id="CHEBI:176892"/>
    </reaction>
    <physiologicalReaction direction="left-to-right" evidence="10">
        <dbReference type="Rhea" id="RHEA:68041"/>
    </physiologicalReaction>
</comment>
<dbReference type="SUPFAM" id="SSF51735">
    <property type="entry name" value="NAD(P)-binding Rossmann-fold domains"/>
    <property type="match status" value="1"/>
</dbReference>
<comment type="subunit">
    <text evidence="15">Homodimer. Binds the thyroid hormone triiodothyronine (T3); T3 binding inhibits enzymatic activity.</text>
</comment>
<gene>
    <name evidence="18" type="ORF">g.18176</name>
</gene>
<comment type="catalytic activity">
    <reaction evidence="13">
        <text>L-proline + NAD(+) = 1-pyrroline-2-carboxylate + NADH + H(+)</text>
        <dbReference type="Rhea" id="RHEA:20321"/>
        <dbReference type="ChEBI" id="CHEBI:15378"/>
        <dbReference type="ChEBI" id="CHEBI:39785"/>
        <dbReference type="ChEBI" id="CHEBI:57540"/>
        <dbReference type="ChEBI" id="CHEBI:57945"/>
        <dbReference type="ChEBI" id="CHEBI:60039"/>
        <dbReference type="EC" id="1.5.1.1"/>
    </reaction>
    <physiologicalReaction direction="right-to-left" evidence="13">
        <dbReference type="Rhea" id="RHEA:20323"/>
    </physiologicalReaction>
</comment>
<dbReference type="GO" id="GO:0047127">
    <property type="term" value="F:thiomorpholine-carboxylate dehydrogenase activity"/>
    <property type="evidence" value="ECO:0007669"/>
    <property type="project" value="UniProtKB-EC"/>
</dbReference>
<dbReference type="Gene3D" id="3.40.50.720">
    <property type="entry name" value="NAD(P)-binding Rossmann-like Domain"/>
    <property type="match status" value="1"/>
</dbReference>
<protein>
    <recommendedName>
        <fullName evidence="3">Ketimine reductase mu-crystallin</fullName>
        <ecNumber evidence="16">1.5.1.1</ecNumber>
        <ecNumber evidence="2">1.5.1.25</ecNumber>
    </recommendedName>
    <alternativeName>
        <fullName evidence="17">1-piperideine-2-carboxylate/1-pyrroline-2-carboxylate reductase</fullName>
    </alternativeName>
    <alternativeName>
        <fullName evidence="4">NADP-regulated thyroid-hormone-binding protein</fullName>
    </alternativeName>
</protein>
<evidence type="ECO:0000256" key="2">
    <source>
        <dbReference type="ARBA" id="ARBA00012883"/>
    </source>
</evidence>
<dbReference type="Pfam" id="PF02423">
    <property type="entry name" value="OCD_Mu_crystall"/>
    <property type="match status" value="1"/>
</dbReference>
<evidence type="ECO:0000256" key="7">
    <source>
        <dbReference type="ARBA" id="ARBA00093203"/>
    </source>
</evidence>
<dbReference type="GO" id="GO:0042562">
    <property type="term" value="F:hormone binding"/>
    <property type="evidence" value="ECO:0007669"/>
    <property type="project" value="TreeGrafter"/>
</dbReference>
<comment type="catalytic activity">
    <reaction evidence="5">
        <text>L-pipecolate + NAD(+) = Delta(1)-piperideine-2-carboxylate + NADH + H(+)</text>
        <dbReference type="Rhea" id="RHEA:30807"/>
        <dbReference type="ChEBI" id="CHEBI:15378"/>
        <dbReference type="ChEBI" id="CHEBI:57540"/>
        <dbReference type="ChEBI" id="CHEBI:57945"/>
        <dbReference type="ChEBI" id="CHEBI:61185"/>
        <dbReference type="ChEBI" id="CHEBI:77631"/>
        <dbReference type="EC" id="1.5.1.1"/>
    </reaction>
    <physiologicalReaction direction="right-to-left" evidence="5">
        <dbReference type="Rhea" id="RHEA:30809"/>
    </physiologicalReaction>
</comment>
<accession>A0A1B6HHL8</accession>
<dbReference type="EMBL" id="GECU01033506">
    <property type="protein sequence ID" value="JAS74200.1"/>
    <property type="molecule type" value="Transcribed_RNA"/>
</dbReference>
<evidence type="ECO:0000256" key="16">
    <source>
        <dbReference type="ARBA" id="ARBA00093598"/>
    </source>
</evidence>
<evidence type="ECO:0000256" key="9">
    <source>
        <dbReference type="ARBA" id="ARBA00093227"/>
    </source>
</evidence>
<dbReference type="GO" id="GO:0005737">
    <property type="term" value="C:cytoplasm"/>
    <property type="evidence" value="ECO:0007669"/>
    <property type="project" value="TreeGrafter"/>
</dbReference>
<dbReference type="EC" id="1.5.1.25" evidence="2"/>
<name>A0A1B6HHL8_9HEMI</name>
<organism evidence="18">
    <name type="scientific">Homalodisca liturata</name>
    <dbReference type="NCBI Taxonomy" id="320908"/>
    <lineage>
        <taxon>Eukaryota</taxon>
        <taxon>Metazoa</taxon>
        <taxon>Ecdysozoa</taxon>
        <taxon>Arthropoda</taxon>
        <taxon>Hexapoda</taxon>
        <taxon>Insecta</taxon>
        <taxon>Pterygota</taxon>
        <taxon>Neoptera</taxon>
        <taxon>Paraneoptera</taxon>
        <taxon>Hemiptera</taxon>
        <taxon>Auchenorrhyncha</taxon>
        <taxon>Membracoidea</taxon>
        <taxon>Cicadellidae</taxon>
        <taxon>Cicadellinae</taxon>
        <taxon>Proconiini</taxon>
        <taxon>Homalodisca</taxon>
    </lineage>
</organism>
<proteinExistence type="inferred from homology"/>
<evidence type="ECO:0000256" key="10">
    <source>
        <dbReference type="ARBA" id="ARBA00093248"/>
    </source>
</evidence>
<comment type="catalytic activity">
    <reaction evidence="14">
        <text>L-pipecolate + NADP(+) = Delta(1)-piperideine-2-carboxylate + NADPH + H(+)</text>
        <dbReference type="Rhea" id="RHEA:12524"/>
        <dbReference type="ChEBI" id="CHEBI:15378"/>
        <dbReference type="ChEBI" id="CHEBI:57783"/>
        <dbReference type="ChEBI" id="CHEBI:58349"/>
        <dbReference type="ChEBI" id="CHEBI:61185"/>
        <dbReference type="ChEBI" id="CHEBI:77631"/>
        <dbReference type="EC" id="1.5.1.1"/>
    </reaction>
    <physiologicalReaction direction="right-to-left" evidence="14">
        <dbReference type="Rhea" id="RHEA:12526"/>
    </physiologicalReaction>
</comment>
<evidence type="ECO:0000256" key="4">
    <source>
        <dbReference type="ARBA" id="ARBA00033420"/>
    </source>
</evidence>
<evidence type="ECO:0000256" key="5">
    <source>
        <dbReference type="ARBA" id="ARBA00093190"/>
    </source>
</evidence>
<evidence type="ECO:0000256" key="1">
    <source>
        <dbReference type="ARBA" id="ARBA00008903"/>
    </source>
</evidence>
<comment type="similarity">
    <text evidence="1">Belongs to the ornithine cyclodeaminase/mu-crystallin family.</text>
</comment>
<evidence type="ECO:0000256" key="12">
    <source>
        <dbReference type="ARBA" id="ARBA00093263"/>
    </source>
</evidence>
<dbReference type="AlphaFoldDB" id="A0A1B6HHL8"/>
<dbReference type="EC" id="1.5.1.1" evidence="16"/>
<dbReference type="PANTHER" id="PTHR13812">
    <property type="entry name" value="KETIMINE REDUCTASE MU-CRYSTALLIN"/>
    <property type="match status" value="1"/>
</dbReference>
<evidence type="ECO:0000256" key="11">
    <source>
        <dbReference type="ARBA" id="ARBA00093250"/>
    </source>
</evidence>
<sequence length="202" mass="22242">MGDEKILYLKDTVIKHVLTWDTLVPAIENMLYAGSNKEETDTLQPHRISMKIPSKPPGSLLLCMPAYCGKEHAFGCKVISSFPQNKEKGIPSINGLVILLDAETGRLKMILDAIEITAWRTAAVSAVATKYMHKGEKKVLAILGAGVQGKSHALAMSSIFKFSQVRIWNRTSERAKALCAELGQWAVPFEDRDMCVRGADVI</sequence>
<comment type="catalytic activity">
    <reaction evidence="11">
        <text>(S)-cystathionine ketimine + NADH + 2 H(+) = (3R,5S)-2,3,5,6,7-pentahydro-1,4-thiazepine-3,5-dicarboxylate + NAD(+)</text>
        <dbReference type="Rhea" id="RHEA:68032"/>
        <dbReference type="ChEBI" id="CHEBI:15378"/>
        <dbReference type="ChEBI" id="CHEBI:57540"/>
        <dbReference type="ChEBI" id="CHEBI:57945"/>
        <dbReference type="ChEBI" id="CHEBI:176808"/>
        <dbReference type="ChEBI" id="CHEBI:176810"/>
    </reaction>
    <physiologicalReaction direction="left-to-right" evidence="11">
        <dbReference type="Rhea" id="RHEA:68033"/>
    </physiologicalReaction>
</comment>
<evidence type="ECO:0000256" key="14">
    <source>
        <dbReference type="ARBA" id="ARBA00093273"/>
    </source>
</evidence>
<comment type="catalytic activity">
    <reaction evidence="6">
        <text>Delta(2)-thiazoline-2-carboxylate + NADPH + 2 H(+) = L-thiazolidine-2-carboxylate + NADP(+)</text>
        <dbReference type="Rhea" id="RHEA:68072"/>
        <dbReference type="ChEBI" id="CHEBI:15378"/>
        <dbReference type="ChEBI" id="CHEBI:57783"/>
        <dbReference type="ChEBI" id="CHEBI:58349"/>
        <dbReference type="ChEBI" id="CHEBI:176895"/>
        <dbReference type="ChEBI" id="CHEBI:176896"/>
    </reaction>
    <physiologicalReaction direction="left-to-right" evidence="6">
        <dbReference type="Rhea" id="RHEA:68073"/>
    </physiologicalReaction>
</comment>
<evidence type="ECO:0000256" key="6">
    <source>
        <dbReference type="ARBA" id="ARBA00093197"/>
    </source>
</evidence>
<comment type="catalytic activity">
    <reaction evidence="12">
        <text>(3R)-1,4-thiomorpholine-3-carboxylate + NADP(+) = 3,4-dehydrothiomorpholine-3-carboxylate + NADPH + 2 H(+)</text>
        <dbReference type="Rhea" id="RHEA:12500"/>
        <dbReference type="ChEBI" id="CHEBI:15378"/>
        <dbReference type="ChEBI" id="CHEBI:57783"/>
        <dbReference type="ChEBI" id="CHEBI:58349"/>
        <dbReference type="ChEBI" id="CHEBI:58517"/>
        <dbReference type="ChEBI" id="CHEBI:176873"/>
        <dbReference type="EC" id="1.5.1.25"/>
    </reaction>
    <physiologicalReaction direction="right-to-left" evidence="12">
        <dbReference type="Rhea" id="RHEA:12502"/>
    </physiologicalReaction>
</comment>